<gene>
    <name evidence="1" type="ORF">SAMN05878482_10857</name>
</gene>
<dbReference type="Proteomes" id="UP000185829">
    <property type="component" value="Unassembled WGS sequence"/>
</dbReference>
<sequence length="34" mass="3954">MYAGENVIFSREQEVKKICKIGGWKNGDIRKNKL</sequence>
<protein>
    <submittedName>
        <fullName evidence="1">Uncharacterized protein</fullName>
    </submittedName>
</protein>
<dbReference type="EMBL" id="FTMX01000008">
    <property type="protein sequence ID" value="SIR97876.1"/>
    <property type="molecule type" value="Genomic_DNA"/>
</dbReference>
<organism evidence="1 2">
    <name type="scientific">Peribacillus simplex</name>
    <dbReference type="NCBI Taxonomy" id="1478"/>
    <lineage>
        <taxon>Bacteria</taxon>
        <taxon>Bacillati</taxon>
        <taxon>Bacillota</taxon>
        <taxon>Bacilli</taxon>
        <taxon>Bacillales</taxon>
        <taxon>Bacillaceae</taxon>
        <taxon>Peribacillus</taxon>
    </lineage>
</organism>
<proteinExistence type="predicted"/>
<reference evidence="1 2" key="1">
    <citation type="submission" date="2017-01" db="EMBL/GenBank/DDBJ databases">
        <authorList>
            <person name="Varghese N."/>
            <person name="Submissions S."/>
        </authorList>
    </citation>
    <scope>NUCLEOTIDE SEQUENCE [LARGE SCALE GENOMIC DNA]</scope>
    <source>
        <strain evidence="1 2">RUG2-6</strain>
    </source>
</reference>
<evidence type="ECO:0000313" key="2">
    <source>
        <dbReference type="Proteomes" id="UP000185829"/>
    </source>
</evidence>
<accession>A0A9X8WMM8</accession>
<name>A0A9X8WMM8_9BACI</name>
<dbReference type="AlphaFoldDB" id="A0A9X8WMM8"/>
<comment type="caution">
    <text evidence="1">The sequence shown here is derived from an EMBL/GenBank/DDBJ whole genome shotgun (WGS) entry which is preliminary data.</text>
</comment>
<evidence type="ECO:0000313" key="1">
    <source>
        <dbReference type="EMBL" id="SIR97876.1"/>
    </source>
</evidence>